<dbReference type="InterPro" id="IPR002326">
    <property type="entry name" value="Cyt_c1"/>
</dbReference>
<keyword evidence="6" id="KW-0679">Respiratory chain</keyword>
<dbReference type="SUPFAM" id="SSF46626">
    <property type="entry name" value="Cytochrome c"/>
    <property type="match status" value="1"/>
</dbReference>
<name>E9IDR2_SOLIN</name>
<evidence type="ECO:0000256" key="4">
    <source>
        <dbReference type="ARBA" id="ARBA00022448"/>
    </source>
</evidence>
<dbReference type="HOGENOM" id="CLU_040334_1_0_1"/>
<dbReference type="EMBL" id="GL762486">
    <property type="protein sequence ID" value="EFZ21292.1"/>
    <property type="molecule type" value="Genomic_DNA"/>
</dbReference>
<dbReference type="OMA" id="FMDLIDV"/>
<feature type="non-terminal residue" evidence="17">
    <location>
        <position position="314"/>
    </location>
</feature>
<feature type="binding site" description="covalent" evidence="15">
    <location>
        <position position="111"/>
    </location>
    <ligand>
        <name>heme c</name>
        <dbReference type="ChEBI" id="CHEBI:61717"/>
    </ligand>
</feature>
<comment type="function">
    <text evidence="1">Electron carrier protein. The oxidized form of the cytochrome c heme group can accept an electron from the heme group of the cytochrome c1 subunit of cytochrome reductase. Cytochrome c then transfers this electron to the cytochrome oxidase complex, the final protein carrier in the mitochondrial electron-transport chain.</text>
</comment>
<comment type="subcellular location">
    <subcellularLocation>
        <location evidence="2">Mitochondrion inner membrane</location>
    </subcellularLocation>
</comment>
<dbReference type="AlphaFoldDB" id="E9IDR2"/>
<keyword evidence="10" id="KW-0249">Electron transport</keyword>
<evidence type="ECO:0008006" key="18">
    <source>
        <dbReference type="Google" id="ProtNLM"/>
    </source>
</evidence>
<keyword evidence="11 16" id="KW-1133">Transmembrane helix</keyword>
<evidence type="ECO:0000256" key="3">
    <source>
        <dbReference type="ARBA" id="ARBA00006488"/>
    </source>
</evidence>
<dbReference type="GO" id="GO:0046872">
    <property type="term" value="F:metal ion binding"/>
    <property type="evidence" value="ECO:0007669"/>
    <property type="project" value="UniProtKB-KW"/>
</dbReference>
<dbReference type="PANTHER" id="PTHR10266:SF3">
    <property type="entry name" value="CYTOCHROME C1, HEME PROTEIN, MITOCHONDRIAL"/>
    <property type="match status" value="1"/>
</dbReference>
<organism>
    <name type="scientific">Solenopsis invicta</name>
    <name type="common">Red imported fire ant</name>
    <name type="synonym">Solenopsis wagneri</name>
    <dbReference type="NCBI Taxonomy" id="13686"/>
    <lineage>
        <taxon>Eukaryota</taxon>
        <taxon>Metazoa</taxon>
        <taxon>Ecdysozoa</taxon>
        <taxon>Arthropoda</taxon>
        <taxon>Hexapoda</taxon>
        <taxon>Insecta</taxon>
        <taxon>Pterygota</taxon>
        <taxon>Neoptera</taxon>
        <taxon>Endopterygota</taxon>
        <taxon>Hymenoptera</taxon>
        <taxon>Apocrita</taxon>
        <taxon>Aculeata</taxon>
        <taxon>Formicoidea</taxon>
        <taxon>Formicidae</taxon>
        <taxon>Myrmicinae</taxon>
        <taxon>Solenopsis</taxon>
    </lineage>
</organism>
<comment type="cofactor">
    <cofactor evidence="15">
        <name>heme c</name>
        <dbReference type="ChEBI" id="CHEBI:61717"/>
    </cofactor>
    <text evidence="15">Binds 1 heme c group covalently per subunit.</text>
</comment>
<evidence type="ECO:0000256" key="6">
    <source>
        <dbReference type="ARBA" id="ARBA00022660"/>
    </source>
</evidence>
<evidence type="ECO:0000256" key="2">
    <source>
        <dbReference type="ARBA" id="ARBA00004273"/>
    </source>
</evidence>
<protein>
    <recommendedName>
        <fullName evidence="18">Cytochrome c domain-containing protein</fullName>
    </recommendedName>
</protein>
<evidence type="ECO:0000313" key="17">
    <source>
        <dbReference type="EMBL" id="EFZ21292.1"/>
    </source>
</evidence>
<feature type="binding site" description="covalent" evidence="15">
    <location>
        <position position="231"/>
    </location>
    <ligand>
        <name>heme c</name>
        <dbReference type="ChEBI" id="CHEBI:61717"/>
    </ligand>
</feature>
<evidence type="ECO:0000256" key="7">
    <source>
        <dbReference type="ARBA" id="ARBA00022692"/>
    </source>
</evidence>
<dbReference type="PRINTS" id="PR00603">
    <property type="entry name" value="CYTOCHROMEC1"/>
</dbReference>
<evidence type="ECO:0000256" key="11">
    <source>
        <dbReference type="ARBA" id="ARBA00022989"/>
    </source>
</evidence>
<evidence type="ECO:0000256" key="9">
    <source>
        <dbReference type="ARBA" id="ARBA00022792"/>
    </source>
</evidence>
<keyword evidence="7 16" id="KW-0812">Transmembrane</keyword>
<dbReference type="GO" id="GO:0020037">
    <property type="term" value="F:heme binding"/>
    <property type="evidence" value="ECO:0007669"/>
    <property type="project" value="InterPro"/>
</dbReference>
<reference evidence="17" key="1">
    <citation type="journal article" date="2011" name="Proc. Natl. Acad. Sci. U.S.A.">
        <title>The genome of the fire ant Solenopsis invicta.</title>
        <authorList>
            <person name="Wurm Y."/>
            <person name="Wang J."/>
            <person name="Riba-Grognuz O."/>
            <person name="Corona M."/>
            <person name="Nygaard S."/>
            <person name="Hunt B.G."/>
            <person name="Ingram K.K."/>
            <person name="Falquet L."/>
            <person name="Nipitwattanaphon M."/>
            <person name="Gotzek D."/>
            <person name="Dijkstra M.B."/>
            <person name="Oettler J."/>
            <person name="Comtesse F."/>
            <person name="Shih C.J."/>
            <person name="Wu W.J."/>
            <person name="Yang C.C."/>
            <person name="Thomas J."/>
            <person name="Beaudoing E."/>
            <person name="Pradervand S."/>
            <person name="Flegel V."/>
            <person name="Cook E.D."/>
            <person name="Fabbretti R."/>
            <person name="Stockinger H."/>
            <person name="Long L."/>
            <person name="Farmerie W.G."/>
            <person name="Oakey J."/>
            <person name="Boomsma J.J."/>
            <person name="Pamilo P."/>
            <person name="Yi S.V."/>
            <person name="Heinze J."/>
            <person name="Goodisman M.A."/>
            <person name="Farinelli L."/>
            <person name="Harshman K."/>
            <person name="Hulo N."/>
            <person name="Cerutti L."/>
            <person name="Xenarios I."/>
            <person name="Shoemaker D."/>
            <person name="Keller L."/>
        </authorList>
    </citation>
    <scope>NUCLEOTIDE SEQUENCE [LARGE SCALE GENOMIC DNA]</scope>
</reference>
<keyword evidence="4" id="KW-0813">Transport</keyword>
<dbReference type="GO" id="GO:0006122">
    <property type="term" value="P:mitochondrial electron transport, ubiquinol to cytochrome c"/>
    <property type="evidence" value="ECO:0007669"/>
    <property type="project" value="TreeGrafter"/>
</dbReference>
<evidence type="ECO:0000256" key="14">
    <source>
        <dbReference type="ARBA" id="ARBA00023136"/>
    </source>
</evidence>
<dbReference type="GO" id="GO:0009055">
    <property type="term" value="F:electron transfer activity"/>
    <property type="evidence" value="ECO:0007669"/>
    <property type="project" value="InterPro"/>
</dbReference>
<evidence type="ECO:0000256" key="8">
    <source>
        <dbReference type="ARBA" id="ARBA00022723"/>
    </source>
</evidence>
<feature type="binding site" description="covalent" evidence="15">
    <location>
        <position position="112"/>
    </location>
    <ligand>
        <name>heme c</name>
        <dbReference type="ChEBI" id="CHEBI:61717"/>
    </ligand>
</feature>
<keyword evidence="12 15" id="KW-0408">Iron</keyword>
<dbReference type="Gene3D" id="1.10.760.10">
    <property type="entry name" value="Cytochrome c-like domain"/>
    <property type="match status" value="1"/>
</dbReference>
<evidence type="ECO:0000256" key="13">
    <source>
        <dbReference type="ARBA" id="ARBA00023128"/>
    </source>
</evidence>
<comment type="similarity">
    <text evidence="3">Belongs to the cytochrome c family.</text>
</comment>
<dbReference type="GO" id="GO:0005743">
    <property type="term" value="C:mitochondrial inner membrane"/>
    <property type="evidence" value="ECO:0007669"/>
    <property type="project" value="UniProtKB-SubCell"/>
</dbReference>
<dbReference type="Gene3D" id="1.20.5.100">
    <property type="entry name" value="Cytochrome c1, transmembrane anchor, C-terminal"/>
    <property type="match status" value="1"/>
</dbReference>
<evidence type="ECO:0000256" key="10">
    <source>
        <dbReference type="ARBA" id="ARBA00022982"/>
    </source>
</evidence>
<feature type="binding site" description="covalent" evidence="15">
    <location>
        <position position="108"/>
    </location>
    <ligand>
        <name>heme c</name>
        <dbReference type="ChEBI" id="CHEBI:61717"/>
    </ligand>
</feature>
<dbReference type="OrthoDB" id="5925at2759"/>
<evidence type="ECO:0000256" key="15">
    <source>
        <dbReference type="PIRSR" id="PIRSR602326-1"/>
    </source>
</evidence>
<dbReference type="PANTHER" id="PTHR10266">
    <property type="entry name" value="CYTOCHROME C1"/>
    <property type="match status" value="1"/>
</dbReference>
<evidence type="ECO:0000256" key="16">
    <source>
        <dbReference type="SAM" id="Phobius"/>
    </source>
</evidence>
<keyword evidence="13" id="KW-0496">Mitochondrion</keyword>
<keyword evidence="8 15" id="KW-0479">Metal-binding</keyword>
<keyword evidence="14 16" id="KW-0472">Membrane</keyword>
<evidence type="ECO:0000256" key="5">
    <source>
        <dbReference type="ARBA" id="ARBA00022617"/>
    </source>
</evidence>
<accession>E9IDR2</accession>
<keyword evidence="5 15" id="KW-0349">Heme</keyword>
<gene>
    <name evidence="17" type="ORF">SINV_06000</name>
</gene>
<evidence type="ECO:0000256" key="1">
    <source>
        <dbReference type="ARBA" id="ARBA00002555"/>
    </source>
</evidence>
<sequence>MASLLTKSYFLLQMKRSFQRQQFGKVYTWYNEIEWKKKRGKRILINGLGVLIGVGTTLGTFLYCLDRSVQAIDRVAHLPNYPWDFEGYLTSLDHSAVRRGWQVYRTICHTCHSLRYVRFMDMIDVSHTRDEVKAIAAEYEIQDGPDEEGNYYTRPGKLSDLLPCPFPNEEAARAANFGAYPPDLTYIILARKNGRNYLFSLLTGWEKPPAGISLTDQQHFNVYFPGNVMSMAQMLVNGVVEYDDGTPSTTSQMAKDIVEFLSWTSSQNFDERKQMFIKAMGICIILLASVTHYMRYIWSHMRSKQIVYVPKRKY</sequence>
<keyword evidence="9" id="KW-0999">Mitochondrion inner membrane</keyword>
<dbReference type="Pfam" id="PF02167">
    <property type="entry name" value="Cytochrom_C1"/>
    <property type="match status" value="1"/>
</dbReference>
<dbReference type="SUPFAM" id="SSF81496">
    <property type="entry name" value="Cytochrome c1 subunit of cytochrome bc1 complex (Ubiquinol-cytochrome c reductase), transmembrane anchor"/>
    <property type="match status" value="1"/>
</dbReference>
<dbReference type="InterPro" id="IPR021157">
    <property type="entry name" value="Cyt_c1_TM_anchor_C"/>
</dbReference>
<proteinExistence type="inferred from homology"/>
<feature type="transmembrane region" description="Helical" evidence="16">
    <location>
        <begin position="43"/>
        <end position="63"/>
    </location>
</feature>
<feature type="transmembrane region" description="Helical" evidence="16">
    <location>
        <begin position="275"/>
        <end position="294"/>
    </location>
</feature>
<evidence type="ECO:0000256" key="12">
    <source>
        <dbReference type="ARBA" id="ARBA00023004"/>
    </source>
</evidence>
<dbReference type="InterPro" id="IPR036909">
    <property type="entry name" value="Cyt_c-like_dom_sf"/>
</dbReference>